<dbReference type="PROSITE" id="PS00086">
    <property type="entry name" value="CYTOCHROME_P450"/>
    <property type="match status" value="1"/>
</dbReference>
<evidence type="ECO:0000313" key="1">
    <source>
        <dbReference type="EMBL" id="GMF25565.1"/>
    </source>
</evidence>
<dbReference type="GO" id="GO:0016705">
    <property type="term" value="F:oxidoreductase activity, acting on paired donors, with incorporation or reduction of molecular oxygen"/>
    <property type="evidence" value="ECO:0007669"/>
    <property type="project" value="InterPro"/>
</dbReference>
<gene>
    <name evidence="1" type="ORF">Plil01_001056900</name>
</gene>
<dbReference type="AlphaFoldDB" id="A0A9W6X1D1"/>
<reference evidence="1" key="1">
    <citation type="submission" date="2023-04" db="EMBL/GenBank/DDBJ databases">
        <title>Phytophthora lilii NBRC 32176.</title>
        <authorList>
            <person name="Ichikawa N."/>
            <person name="Sato H."/>
            <person name="Tonouchi N."/>
        </authorList>
    </citation>
    <scope>NUCLEOTIDE SEQUENCE</scope>
    <source>
        <strain evidence="1">NBRC 32176</strain>
    </source>
</reference>
<dbReference type="EMBL" id="BSXW01000560">
    <property type="protein sequence ID" value="GMF25565.1"/>
    <property type="molecule type" value="Genomic_DNA"/>
</dbReference>
<dbReference type="OrthoDB" id="105136at2759"/>
<evidence type="ECO:0000313" key="2">
    <source>
        <dbReference type="Proteomes" id="UP001165083"/>
    </source>
</evidence>
<dbReference type="Proteomes" id="UP001165083">
    <property type="component" value="Unassembled WGS sequence"/>
</dbReference>
<dbReference type="GO" id="GO:0020037">
    <property type="term" value="F:heme binding"/>
    <property type="evidence" value="ECO:0007669"/>
    <property type="project" value="InterPro"/>
</dbReference>
<dbReference type="GO" id="GO:0004497">
    <property type="term" value="F:monooxygenase activity"/>
    <property type="evidence" value="ECO:0007669"/>
    <property type="project" value="InterPro"/>
</dbReference>
<dbReference type="GO" id="GO:0005506">
    <property type="term" value="F:iron ion binding"/>
    <property type="evidence" value="ECO:0007669"/>
    <property type="project" value="InterPro"/>
</dbReference>
<keyword evidence="2" id="KW-1185">Reference proteome</keyword>
<dbReference type="InterPro" id="IPR036396">
    <property type="entry name" value="Cyt_P450_sf"/>
</dbReference>
<protein>
    <submittedName>
        <fullName evidence="1">Unnamed protein product</fullName>
    </submittedName>
</protein>
<dbReference type="SUPFAM" id="SSF48264">
    <property type="entry name" value="Cytochrome P450"/>
    <property type="match status" value="1"/>
</dbReference>
<dbReference type="InterPro" id="IPR017972">
    <property type="entry name" value="Cyt_P450_CS"/>
</dbReference>
<comment type="caution">
    <text evidence="1">The sequence shown here is derived from an EMBL/GenBank/DDBJ whole genome shotgun (WGS) entry which is preliminary data.</text>
</comment>
<sequence length="390" mass="43680">MTLLLVSGVVSIALVAAYVVMSMTIGVRSQTLRALLLHLLAFLQGVKVKWVTDPELVIRVLKASGDKGDLIETLLSLPAWSPVVSLESVNGEQWKRMKTEFTKLTQVLQPISQLTTIFETRSRELLDSEAVIDAVKINELSVACFYEWVFERTFDYEEFAVASQATWEWRKQIALKGVADPEVKQRTVEWCLREVSRTPRLYDLFKDKWAEPEYYSLILQPFVISPAINLTDVAVVVKKWVKVSPETQPITPEIIRQCVCSAHPFPIIERYFVEGNAAMDIAPNTHILIPLDEMAGDAFAAGVDLTFGAGSRVCVGRHIAMKAMIGLFTDAFVHSDKFQPRLNHKYSGRHNDGKETMAETLYQVQFVAKVVSGVAVHRLKSIGYGQGFSG</sequence>
<accession>A0A9W6X1D1</accession>
<name>A0A9W6X1D1_9STRA</name>
<proteinExistence type="predicted"/>
<organism evidence="1 2">
    <name type="scientific">Phytophthora lilii</name>
    <dbReference type="NCBI Taxonomy" id="2077276"/>
    <lineage>
        <taxon>Eukaryota</taxon>
        <taxon>Sar</taxon>
        <taxon>Stramenopiles</taxon>
        <taxon>Oomycota</taxon>
        <taxon>Peronosporomycetes</taxon>
        <taxon>Peronosporales</taxon>
        <taxon>Peronosporaceae</taxon>
        <taxon>Phytophthora</taxon>
    </lineage>
</organism>